<dbReference type="Pfam" id="PF01177">
    <property type="entry name" value="Asp_Glu_race"/>
    <property type="match status" value="1"/>
</dbReference>
<keyword evidence="3" id="KW-1185">Reference proteome</keyword>
<dbReference type="PANTHER" id="PTHR28047">
    <property type="entry name" value="PROTEIN DCG1"/>
    <property type="match status" value="1"/>
</dbReference>
<reference evidence="2 3" key="1">
    <citation type="submission" date="2024-06" db="EMBL/GenBank/DDBJ databases">
        <authorList>
            <person name="Kim D.-U."/>
        </authorList>
    </citation>
    <scope>NUCLEOTIDE SEQUENCE [LARGE SCALE GENOMIC DNA]</scope>
    <source>
        <strain evidence="2 3">KACC15460</strain>
    </source>
</reference>
<accession>A0ABV2DMV6</accession>
<dbReference type="PANTHER" id="PTHR28047:SF5">
    <property type="entry name" value="PROTEIN DCG1"/>
    <property type="match status" value="1"/>
</dbReference>
<comment type="similarity">
    <text evidence="1">Belongs to the HyuE racemase family.</text>
</comment>
<dbReference type="EMBL" id="JBEWSZ010000004">
    <property type="protein sequence ID" value="MET2831416.1"/>
    <property type="molecule type" value="Genomic_DNA"/>
</dbReference>
<evidence type="ECO:0000313" key="2">
    <source>
        <dbReference type="EMBL" id="MET2831416.1"/>
    </source>
</evidence>
<sequence>MIRIGIINPNSTVSMTTSIGAAAWRAAQTGTEIVAMQNDNGPASIEGAIDGAKAVPGLLDRIERAERGDAVDAYIIACFDDTGLDAARMLTRKPVLGIGEAAARVANIMAKRFTVITTLPVSVPILEDNLVRYGLSPFATVRASGIPVLALEEDGEAALSIIGEEIREALRVDRADAIVLGCAGMADMAKRLSGLHSIPVVEGVSSAVRLAELLVGLELHPRQDVFAGSRMNKTAPLIAAGHLGSACSASGA</sequence>
<dbReference type="Proteomes" id="UP001548832">
    <property type="component" value="Unassembled WGS sequence"/>
</dbReference>
<name>A0ABV2DMV6_9HYPH</name>
<protein>
    <submittedName>
        <fullName evidence="2">Aspartate/glutamate racemase family protein</fullName>
    </submittedName>
</protein>
<dbReference type="InterPro" id="IPR052186">
    <property type="entry name" value="Hydantoin_racemase-like"/>
</dbReference>
<dbReference type="InterPro" id="IPR053714">
    <property type="entry name" value="Iso_Racemase_Enz_sf"/>
</dbReference>
<dbReference type="Gene3D" id="3.40.50.12500">
    <property type="match status" value="1"/>
</dbReference>
<evidence type="ECO:0000313" key="3">
    <source>
        <dbReference type="Proteomes" id="UP001548832"/>
    </source>
</evidence>
<proteinExistence type="inferred from homology"/>
<gene>
    <name evidence="2" type="ORF">ABVQ20_31170</name>
</gene>
<organism evidence="2 3">
    <name type="scientific">Mesorhizobium shangrilense</name>
    <dbReference type="NCBI Taxonomy" id="460060"/>
    <lineage>
        <taxon>Bacteria</taxon>
        <taxon>Pseudomonadati</taxon>
        <taxon>Pseudomonadota</taxon>
        <taxon>Alphaproteobacteria</taxon>
        <taxon>Hyphomicrobiales</taxon>
        <taxon>Phyllobacteriaceae</taxon>
        <taxon>Mesorhizobium</taxon>
    </lineage>
</organism>
<dbReference type="InterPro" id="IPR015942">
    <property type="entry name" value="Asp/Glu/hydantoin_racemase"/>
</dbReference>
<comment type="caution">
    <text evidence="2">The sequence shown here is derived from an EMBL/GenBank/DDBJ whole genome shotgun (WGS) entry which is preliminary data.</text>
</comment>
<evidence type="ECO:0000256" key="1">
    <source>
        <dbReference type="ARBA" id="ARBA00038414"/>
    </source>
</evidence>